<protein>
    <recommendedName>
        <fullName evidence="4">DUF3267 domain-containing protein</fullName>
    </recommendedName>
</protein>
<accession>A0A1C0YIQ6</accession>
<keyword evidence="1" id="KW-0472">Membrane</keyword>
<dbReference type="RefSeq" id="WP_066543968.1">
    <property type="nucleotide sequence ID" value="NZ_MASJ01000006.1"/>
</dbReference>
<keyword evidence="1" id="KW-1133">Transmembrane helix</keyword>
<feature type="transmembrane region" description="Helical" evidence="1">
    <location>
        <begin position="49"/>
        <end position="75"/>
    </location>
</feature>
<dbReference type="AlphaFoldDB" id="A0A1C0YIQ6"/>
<gene>
    <name evidence="2" type="ORF">A6M13_11705</name>
</gene>
<feature type="transmembrane region" description="Helical" evidence="1">
    <location>
        <begin position="134"/>
        <end position="153"/>
    </location>
</feature>
<feature type="transmembrane region" description="Helical" evidence="1">
    <location>
        <begin position="105"/>
        <end position="128"/>
    </location>
</feature>
<dbReference type="EMBL" id="MASJ01000006">
    <property type="protein sequence ID" value="OCS87021.1"/>
    <property type="molecule type" value="Genomic_DNA"/>
</dbReference>
<comment type="caution">
    <text evidence="2">The sequence shown here is derived from an EMBL/GenBank/DDBJ whole genome shotgun (WGS) entry which is preliminary data.</text>
</comment>
<keyword evidence="3" id="KW-1185">Reference proteome</keyword>
<dbReference type="InterPro" id="IPR021683">
    <property type="entry name" value="DUF3267"/>
</dbReference>
<organism evidence="2 3">
    <name type="scientific">Caryophanon tenue</name>
    <dbReference type="NCBI Taxonomy" id="33978"/>
    <lineage>
        <taxon>Bacteria</taxon>
        <taxon>Bacillati</taxon>
        <taxon>Bacillota</taxon>
        <taxon>Bacilli</taxon>
        <taxon>Bacillales</taxon>
        <taxon>Caryophanaceae</taxon>
        <taxon>Caryophanon</taxon>
    </lineage>
</organism>
<name>A0A1C0YIQ6_9BACL</name>
<dbReference type="STRING" id="33978.A6M13_11705"/>
<keyword evidence="1" id="KW-0812">Transmembrane</keyword>
<proteinExistence type="predicted"/>
<dbReference type="Proteomes" id="UP000093199">
    <property type="component" value="Unassembled WGS sequence"/>
</dbReference>
<evidence type="ECO:0000313" key="3">
    <source>
        <dbReference type="Proteomes" id="UP000093199"/>
    </source>
</evidence>
<reference evidence="2 3" key="1">
    <citation type="submission" date="2016-07" db="EMBL/GenBank/DDBJ databases">
        <title>Caryophanon tenue genome sequencing.</title>
        <authorList>
            <person name="Verma A."/>
            <person name="Pal Y."/>
            <person name="Krishnamurthi S."/>
        </authorList>
    </citation>
    <scope>NUCLEOTIDE SEQUENCE [LARGE SCALE GENOMIC DNA]</scope>
    <source>
        <strain evidence="2 3">DSM 14152</strain>
    </source>
</reference>
<evidence type="ECO:0000313" key="2">
    <source>
        <dbReference type="EMBL" id="OCS87021.1"/>
    </source>
</evidence>
<evidence type="ECO:0000256" key="1">
    <source>
        <dbReference type="SAM" id="Phobius"/>
    </source>
</evidence>
<dbReference type="OrthoDB" id="2360495at2"/>
<feature type="transmembrane region" description="Helical" evidence="1">
    <location>
        <begin position="18"/>
        <end position="37"/>
    </location>
</feature>
<dbReference type="Pfam" id="PF11667">
    <property type="entry name" value="DUF3267"/>
    <property type="match status" value="1"/>
</dbReference>
<evidence type="ECO:0008006" key="4">
    <source>
        <dbReference type="Google" id="ProtNLM"/>
    </source>
</evidence>
<sequence>MHCWKILNIERQYGMRKMYAIAIIHSVLAFSFSYALLNLFNHEIYNDDYFWAFCIALVFIYPLHKLLHFLPLYRYRHQISFRIRRKLFGIRTIHMRVREPIRKNLYIFSLLCPFFIINTALLLIAIFLPTITHFATILIGVHSLLCAFDYIYVKHLLISPVNAMIEETPRGYEILVPL</sequence>